<protein>
    <submittedName>
        <fullName evidence="2">Uncharacterized protein</fullName>
    </submittedName>
</protein>
<keyword evidence="1" id="KW-0472">Membrane</keyword>
<keyword evidence="1" id="KW-1133">Transmembrane helix</keyword>
<keyword evidence="3" id="KW-1185">Reference proteome</keyword>
<gene>
    <name evidence="2" type="ORF">QYS49_37560</name>
</gene>
<dbReference type="KEGG" id="msaa:QYS49_37560"/>
<proteinExistence type="predicted"/>
<feature type="transmembrane region" description="Helical" evidence="1">
    <location>
        <begin position="93"/>
        <end position="110"/>
    </location>
</feature>
<reference evidence="2 3" key="1">
    <citation type="submission" date="2023-08" db="EMBL/GenBank/DDBJ databases">
        <title>Comparative genomics and taxonomic characterization of three novel marine species of genus Marivirga.</title>
        <authorList>
            <person name="Muhammad N."/>
            <person name="Kim S.-G."/>
        </authorList>
    </citation>
    <scope>NUCLEOTIDE SEQUENCE [LARGE SCALE GENOMIC DNA]</scope>
    <source>
        <strain evidence="2 3">BDSF4-3</strain>
    </source>
</reference>
<accession>A0AA51NCS9</accession>
<organism evidence="2 3">
    <name type="scientific">Marivirga salinarum</name>
    <dbReference type="NCBI Taxonomy" id="3059078"/>
    <lineage>
        <taxon>Bacteria</taxon>
        <taxon>Pseudomonadati</taxon>
        <taxon>Bacteroidota</taxon>
        <taxon>Cytophagia</taxon>
        <taxon>Cytophagales</taxon>
        <taxon>Marivirgaceae</taxon>
        <taxon>Marivirga</taxon>
    </lineage>
</organism>
<evidence type="ECO:0000256" key="1">
    <source>
        <dbReference type="SAM" id="Phobius"/>
    </source>
</evidence>
<sequence length="222" mass="26003">MRTLTVEQKEQLANHIAKKPIKYIELYNELYDHYASSYENGEETFEEIIAELDEHFQYQKVKTINANLLKKTKKSVNEIYWSEFKNSWRWPQILTTLGFLSLGFFIIEYLPIKVVMWSVVIPMLVFNAGIFLYGLYLSRRKEFGSKKFKSAHLDASQFYLSYTTSIFNLAILLPVIAGDPDTSGIHFFEQVPLIVLFFMIVFFTSSIIGLKVFKSKIRVQYL</sequence>
<keyword evidence="1" id="KW-0812">Transmembrane</keyword>
<feature type="transmembrane region" description="Helical" evidence="1">
    <location>
        <begin position="116"/>
        <end position="137"/>
    </location>
</feature>
<dbReference type="AlphaFoldDB" id="A0AA51NCS9"/>
<dbReference type="Proteomes" id="UP001230496">
    <property type="component" value="Chromosome"/>
</dbReference>
<evidence type="ECO:0000313" key="2">
    <source>
        <dbReference type="EMBL" id="WMN11201.1"/>
    </source>
</evidence>
<dbReference type="RefSeq" id="WP_308348100.1">
    <property type="nucleotide sequence ID" value="NZ_CP129971.1"/>
</dbReference>
<evidence type="ECO:0000313" key="3">
    <source>
        <dbReference type="Proteomes" id="UP001230496"/>
    </source>
</evidence>
<feature type="transmembrane region" description="Helical" evidence="1">
    <location>
        <begin position="158"/>
        <end position="178"/>
    </location>
</feature>
<dbReference type="EMBL" id="CP129971">
    <property type="protein sequence ID" value="WMN11201.1"/>
    <property type="molecule type" value="Genomic_DNA"/>
</dbReference>
<feature type="transmembrane region" description="Helical" evidence="1">
    <location>
        <begin position="190"/>
        <end position="213"/>
    </location>
</feature>
<name>A0AA51NCS9_9BACT</name>